<evidence type="ECO:0000313" key="14">
    <source>
        <dbReference type="EMBL" id="QDU29291.1"/>
    </source>
</evidence>
<dbReference type="Proteomes" id="UP000315017">
    <property type="component" value="Chromosome"/>
</dbReference>
<feature type="active site" evidence="12">
    <location>
        <position position="131"/>
    </location>
</feature>
<dbReference type="GO" id="GO:0005886">
    <property type="term" value="C:plasma membrane"/>
    <property type="evidence" value="ECO:0007669"/>
    <property type="project" value="UniProtKB-SubCell"/>
</dbReference>
<dbReference type="GO" id="GO:0004222">
    <property type="term" value="F:metalloendopeptidase activity"/>
    <property type="evidence" value="ECO:0007669"/>
    <property type="project" value="UniProtKB-UniRule"/>
</dbReference>
<dbReference type="PANTHER" id="PTHR43221:SF1">
    <property type="entry name" value="PROTEASE HTPX"/>
    <property type="match status" value="1"/>
</dbReference>
<dbReference type="AlphaFoldDB" id="A0A517YGF7"/>
<evidence type="ECO:0000256" key="2">
    <source>
        <dbReference type="ARBA" id="ARBA00009779"/>
    </source>
</evidence>
<dbReference type="GO" id="GO:0008270">
    <property type="term" value="F:zinc ion binding"/>
    <property type="evidence" value="ECO:0007669"/>
    <property type="project" value="UniProtKB-UniRule"/>
</dbReference>
<dbReference type="Gene3D" id="3.30.2010.10">
    <property type="entry name" value="Metalloproteases ('zincins'), catalytic domain"/>
    <property type="match status" value="1"/>
</dbReference>
<feature type="binding site" evidence="12">
    <location>
        <position position="205"/>
    </location>
    <ligand>
        <name>Zn(2+)</name>
        <dbReference type="ChEBI" id="CHEBI:29105"/>
        <note>catalytic</note>
    </ligand>
</feature>
<evidence type="ECO:0000256" key="9">
    <source>
        <dbReference type="ARBA" id="ARBA00022989"/>
    </source>
</evidence>
<evidence type="ECO:0000256" key="10">
    <source>
        <dbReference type="ARBA" id="ARBA00023049"/>
    </source>
</evidence>
<name>A0A517YGF7_9BACT</name>
<dbReference type="EC" id="3.4.24.-" evidence="12"/>
<comment type="cofactor">
    <cofactor evidence="12">
        <name>Zn(2+)</name>
        <dbReference type="ChEBI" id="CHEBI:29105"/>
    </cofactor>
    <text evidence="12">Binds 1 zinc ion per subunit.</text>
</comment>
<evidence type="ECO:0000256" key="5">
    <source>
        <dbReference type="ARBA" id="ARBA00022692"/>
    </source>
</evidence>
<keyword evidence="6 12" id="KW-0479">Metal-binding</keyword>
<keyword evidence="8 12" id="KW-0862">Zinc</keyword>
<dbReference type="EMBL" id="CP036274">
    <property type="protein sequence ID" value="QDU29291.1"/>
    <property type="molecule type" value="Genomic_DNA"/>
</dbReference>
<dbReference type="RefSeq" id="WP_145092904.1">
    <property type="nucleotide sequence ID" value="NZ_CP036274.1"/>
</dbReference>
<dbReference type="HAMAP" id="MF_00188">
    <property type="entry name" value="Pept_M48_protease_HtpX"/>
    <property type="match status" value="1"/>
</dbReference>
<keyword evidence="4 12" id="KW-0645">Protease</keyword>
<dbReference type="InterPro" id="IPR050083">
    <property type="entry name" value="HtpX_protease"/>
</dbReference>
<evidence type="ECO:0000256" key="3">
    <source>
        <dbReference type="ARBA" id="ARBA00022475"/>
    </source>
</evidence>
<evidence type="ECO:0000256" key="6">
    <source>
        <dbReference type="ARBA" id="ARBA00022723"/>
    </source>
</evidence>
<keyword evidence="3 12" id="KW-1003">Cell membrane</keyword>
<dbReference type="CDD" id="cd07336">
    <property type="entry name" value="M48B_HtpX_like"/>
    <property type="match status" value="1"/>
</dbReference>
<keyword evidence="5 12" id="KW-0812">Transmembrane</keyword>
<feature type="binding site" evidence="12">
    <location>
        <position position="134"/>
    </location>
    <ligand>
        <name>Zn(2+)</name>
        <dbReference type="ChEBI" id="CHEBI:29105"/>
        <note>catalytic</note>
    </ligand>
</feature>
<evidence type="ECO:0000256" key="1">
    <source>
        <dbReference type="ARBA" id="ARBA00004651"/>
    </source>
</evidence>
<evidence type="ECO:0000313" key="15">
    <source>
        <dbReference type="Proteomes" id="UP000315017"/>
    </source>
</evidence>
<accession>A0A517YGF7</accession>
<feature type="transmembrane region" description="Helical" evidence="12">
    <location>
        <begin position="140"/>
        <end position="158"/>
    </location>
</feature>
<evidence type="ECO:0000256" key="11">
    <source>
        <dbReference type="ARBA" id="ARBA00023136"/>
    </source>
</evidence>
<dbReference type="Pfam" id="PF01435">
    <property type="entry name" value="Peptidase_M48"/>
    <property type="match status" value="1"/>
</dbReference>
<evidence type="ECO:0000256" key="7">
    <source>
        <dbReference type="ARBA" id="ARBA00022801"/>
    </source>
</evidence>
<keyword evidence="7 12" id="KW-0378">Hydrolase</keyword>
<keyword evidence="9 12" id="KW-1133">Transmembrane helix</keyword>
<proteinExistence type="inferred from homology"/>
<reference evidence="14 15" key="1">
    <citation type="submission" date="2019-02" db="EMBL/GenBank/DDBJ databases">
        <title>Deep-cultivation of Planctomycetes and their phenomic and genomic characterization uncovers novel biology.</title>
        <authorList>
            <person name="Wiegand S."/>
            <person name="Jogler M."/>
            <person name="Boedeker C."/>
            <person name="Pinto D."/>
            <person name="Vollmers J."/>
            <person name="Rivas-Marin E."/>
            <person name="Kohn T."/>
            <person name="Peeters S.H."/>
            <person name="Heuer A."/>
            <person name="Rast P."/>
            <person name="Oberbeckmann S."/>
            <person name="Bunk B."/>
            <person name="Jeske O."/>
            <person name="Meyerdierks A."/>
            <person name="Storesund J.E."/>
            <person name="Kallscheuer N."/>
            <person name="Luecker S."/>
            <person name="Lage O.M."/>
            <person name="Pohl T."/>
            <person name="Merkel B.J."/>
            <person name="Hornburger P."/>
            <person name="Mueller R.-W."/>
            <person name="Bruemmer F."/>
            <person name="Labrenz M."/>
            <person name="Spormann A.M."/>
            <person name="Op den Camp H."/>
            <person name="Overmann J."/>
            <person name="Amann R."/>
            <person name="Jetten M.S.M."/>
            <person name="Mascher T."/>
            <person name="Medema M.H."/>
            <person name="Devos D.P."/>
            <person name="Kaster A.-K."/>
            <person name="Ovreas L."/>
            <person name="Rohde M."/>
            <person name="Galperin M.Y."/>
            <person name="Jogler C."/>
        </authorList>
    </citation>
    <scope>NUCLEOTIDE SEQUENCE [LARGE SCALE GENOMIC DNA]</scope>
    <source>
        <strain evidence="14 15">ETA_A8</strain>
    </source>
</reference>
<keyword evidence="11 12" id="KW-0472">Membrane</keyword>
<gene>
    <name evidence="12" type="primary">htpX</name>
    <name evidence="14" type="ORF">ETAA8_43990</name>
</gene>
<feature type="transmembrane region" description="Helical" evidence="12">
    <location>
        <begin position="29"/>
        <end position="47"/>
    </location>
</feature>
<dbReference type="InterPro" id="IPR001915">
    <property type="entry name" value="Peptidase_M48"/>
</dbReference>
<feature type="domain" description="Peptidase M48" evidence="13">
    <location>
        <begin position="66"/>
        <end position="280"/>
    </location>
</feature>
<feature type="transmembrane region" description="Helical" evidence="12">
    <location>
        <begin position="178"/>
        <end position="196"/>
    </location>
</feature>
<organism evidence="14 15">
    <name type="scientific">Anatilimnocola aggregata</name>
    <dbReference type="NCBI Taxonomy" id="2528021"/>
    <lineage>
        <taxon>Bacteria</taxon>
        <taxon>Pseudomonadati</taxon>
        <taxon>Planctomycetota</taxon>
        <taxon>Planctomycetia</taxon>
        <taxon>Pirellulales</taxon>
        <taxon>Pirellulaceae</taxon>
        <taxon>Anatilimnocola</taxon>
    </lineage>
</organism>
<protein>
    <recommendedName>
        <fullName evidence="12">Protease HtpX homolog</fullName>
        <ecNumber evidence="12">3.4.24.-</ecNumber>
    </recommendedName>
</protein>
<feature type="binding site" evidence="12">
    <location>
        <position position="130"/>
    </location>
    <ligand>
        <name>Zn(2+)</name>
        <dbReference type="ChEBI" id="CHEBI:29105"/>
        <note>catalytic</note>
    </ligand>
</feature>
<sequence length="300" mass="32511">MVNQIKTILLLGLLSAMLIAIGFALGPVWLIGLSIVAIAINVGSYYFSDRIILAMHGAKEVAREEFPVLHRIVDDVSQRAGIPKPRVCLIQGSYANAFATGRNPEKGVVAVTEGLLRVLSGRELRGVIAHEIAHIRNRDILIASVAATLTAAIGYVAHGLQFTAFFNLSNSDDKERSSPWNCLMFAFYAPLGATLVQLGISRSREYVADTIAAEITGDPEGLARALEKLSLASGQTSRVEPELSLATASLFIVNPMIGRGAVSWFSTHPPTQDRIRRLRTNDGLIQVLYEPHTTLPSVRS</sequence>
<dbReference type="KEGG" id="aagg:ETAA8_43990"/>
<feature type="transmembrane region" description="Helical" evidence="12">
    <location>
        <begin position="7"/>
        <end position="23"/>
    </location>
</feature>
<dbReference type="GO" id="GO:0006508">
    <property type="term" value="P:proteolysis"/>
    <property type="evidence" value="ECO:0007669"/>
    <property type="project" value="UniProtKB-KW"/>
</dbReference>
<evidence type="ECO:0000256" key="8">
    <source>
        <dbReference type="ARBA" id="ARBA00022833"/>
    </source>
</evidence>
<comment type="similarity">
    <text evidence="2 12">Belongs to the peptidase M48B family.</text>
</comment>
<dbReference type="OrthoDB" id="15218at2"/>
<keyword evidence="10 12" id="KW-0482">Metalloprotease</keyword>
<keyword evidence="15" id="KW-1185">Reference proteome</keyword>
<dbReference type="PANTHER" id="PTHR43221">
    <property type="entry name" value="PROTEASE HTPX"/>
    <property type="match status" value="1"/>
</dbReference>
<evidence type="ECO:0000256" key="4">
    <source>
        <dbReference type="ARBA" id="ARBA00022670"/>
    </source>
</evidence>
<comment type="subcellular location">
    <subcellularLocation>
        <location evidence="1 12">Cell membrane</location>
        <topology evidence="1 12">Multi-pass membrane protein</topology>
    </subcellularLocation>
</comment>
<evidence type="ECO:0000256" key="12">
    <source>
        <dbReference type="HAMAP-Rule" id="MF_00188"/>
    </source>
</evidence>
<evidence type="ECO:0000259" key="13">
    <source>
        <dbReference type="Pfam" id="PF01435"/>
    </source>
</evidence>
<dbReference type="InterPro" id="IPR022919">
    <property type="entry name" value="Pept_M48_protease_HtpX"/>
</dbReference>